<dbReference type="Proteomes" id="UP001184150">
    <property type="component" value="Unassembled WGS sequence"/>
</dbReference>
<organism evidence="2 3">
    <name type="scientific">Novosphingobium capsulatum</name>
    <dbReference type="NCBI Taxonomy" id="13688"/>
    <lineage>
        <taxon>Bacteria</taxon>
        <taxon>Pseudomonadati</taxon>
        <taxon>Pseudomonadota</taxon>
        <taxon>Alphaproteobacteria</taxon>
        <taxon>Sphingomonadales</taxon>
        <taxon>Sphingomonadaceae</taxon>
        <taxon>Novosphingobium</taxon>
    </lineage>
</organism>
<reference evidence="2 3" key="1">
    <citation type="submission" date="2023-07" db="EMBL/GenBank/DDBJ databases">
        <title>Sorghum-associated microbial communities from plants grown in Nebraska, USA.</title>
        <authorList>
            <person name="Schachtman D."/>
        </authorList>
    </citation>
    <scope>NUCLEOTIDE SEQUENCE [LARGE SCALE GENOMIC DNA]</scope>
    <source>
        <strain evidence="2 3">DS1027</strain>
    </source>
</reference>
<evidence type="ECO:0000313" key="3">
    <source>
        <dbReference type="Proteomes" id="UP001184150"/>
    </source>
</evidence>
<name>A0ABU1MPS9_9SPHN</name>
<gene>
    <name evidence="2" type="ORF">J2792_003239</name>
</gene>
<keyword evidence="3" id="KW-1185">Reference proteome</keyword>
<comment type="caution">
    <text evidence="2">The sequence shown here is derived from an EMBL/GenBank/DDBJ whole genome shotgun (WGS) entry which is preliminary data.</text>
</comment>
<accession>A0ABU1MPS9</accession>
<feature type="transmembrane region" description="Helical" evidence="1">
    <location>
        <begin position="12"/>
        <end position="33"/>
    </location>
</feature>
<keyword evidence="1" id="KW-0812">Transmembrane</keyword>
<evidence type="ECO:0000256" key="1">
    <source>
        <dbReference type="SAM" id="Phobius"/>
    </source>
</evidence>
<dbReference type="EMBL" id="JAVDRD010000009">
    <property type="protein sequence ID" value="MDR6512356.1"/>
    <property type="molecule type" value="Genomic_DNA"/>
</dbReference>
<keyword evidence="1" id="KW-1133">Transmembrane helix</keyword>
<evidence type="ECO:0008006" key="4">
    <source>
        <dbReference type="Google" id="ProtNLM"/>
    </source>
</evidence>
<protein>
    <recommendedName>
        <fullName evidence="4">Sensor histidine kinase</fullName>
    </recommendedName>
</protein>
<keyword evidence="1" id="KW-0472">Membrane</keyword>
<sequence length="218" mass="24084">MKRALWPWIKRGAFTIAALFALIAISSALVLLWEEHRLAQFSRTHLRPLLFDASNPVLTDAHALLARLQNPKAASSLQFAAMPSFGKRWFAISLSETGPRSIGEVIITTPAGQVLRKDTFVVPGDDLASFLRQWDEITDGYSGEGRILTDGNPLAFERRRDGAISSGEGNSPCHYDVLGDLAARALGQYVPELADLRDPTLPAILQSKLCKRSIFVWR</sequence>
<evidence type="ECO:0000313" key="2">
    <source>
        <dbReference type="EMBL" id="MDR6512356.1"/>
    </source>
</evidence>
<proteinExistence type="predicted"/>
<dbReference type="RefSeq" id="WP_309805951.1">
    <property type="nucleotide sequence ID" value="NZ_JAVDRD010000009.1"/>
</dbReference>